<proteinExistence type="predicted"/>
<organism evidence="4 5">
    <name type="scientific">Thiocapsa roseopersicina</name>
    <dbReference type="NCBI Taxonomy" id="1058"/>
    <lineage>
        <taxon>Bacteria</taxon>
        <taxon>Pseudomonadati</taxon>
        <taxon>Pseudomonadota</taxon>
        <taxon>Gammaproteobacteria</taxon>
        <taxon>Chromatiales</taxon>
        <taxon>Chromatiaceae</taxon>
        <taxon>Thiocapsa</taxon>
    </lineage>
</organism>
<dbReference type="InterPro" id="IPR003731">
    <property type="entry name" value="Di-Nase_FeMo-co_biosynth"/>
</dbReference>
<evidence type="ECO:0000313" key="5">
    <source>
        <dbReference type="Proteomes" id="UP000198816"/>
    </source>
</evidence>
<dbReference type="Pfam" id="PF02579">
    <property type="entry name" value="Nitro_FeMo-Co"/>
    <property type="match status" value="1"/>
</dbReference>
<dbReference type="AlphaFoldDB" id="A0A1H2S3G6"/>
<accession>A0A1H2S3G6</accession>
<dbReference type="RefSeq" id="WP_093028350.1">
    <property type="nucleotide sequence ID" value="NZ_FNNZ01000002.1"/>
</dbReference>
<evidence type="ECO:0000256" key="1">
    <source>
        <dbReference type="ARBA" id="ARBA00023231"/>
    </source>
</evidence>
<evidence type="ECO:0000313" key="4">
    <source>
        <dbReference type="EMBL" id="SDW26252.1"/>
    </source>
</evidence>
<reference evidence="5" key="1">
    <citation type="submission" date="2016-10" db="EMBL/GenBank/DDBJ databases">
        <authorList>
            <person name="Varghese N."/>
            <person name="Submissions S."/>
        </authorList>
    </citation>
    <scope>NUCLEOTIDE SEQUENCE [LARGE SCALE GENOMIC DNA]</scope>
    <source>
        <strain evidence="5">DSM 217</strain>
    </source>
</reference>
<name>A0A1H2S3G6_THIRO</name>
<feature type="domain" description="Dinitrogenase iron-molybdenum cofactor biosynthesis" evidence="3">
    <location>
        <begin position="27"/>
        <end position="115"/>
    </location>
</feature>
<keyword evidence="5" id="KW-1185">Reference proteome</keyword>
<dbReference type="OrthoDB" id="9797941at2"/>
<keyword evidence="1" id="KW-0535">Nitrogen fixation</keyword>
<feature type="compositionally biased region" description="Basic and acidic residues" evidence="2">
    <location>
        <begin position="128"/>
        <end position="142"/>
    </location>
</feature>
<dbReference type="SUPFAM" id="SSF53146">
    <property type="entry name" value="Nitrogenase accessory factor-like"/>
    <property type="match status" value="1"/>
</dbReference>
<evidence type="ECO:0000256" key="2">
    <source>
        <dbReference type="SAM" id="MobiDB-lite"/>
    </source>
</evidence>
<gene>
    <name evidence="4" type="ORF">SAMN05421783_102277</name>
</gene>
<dbReference type="STRING" id="1058.SAMN05421783_102277"/>
<dbReference type="EMBL" id="FNNZ01000002">
    <property type="protein sequence ID" value="SDW26252.1"/>
    <property type="molecule type" value="Genomic_DNA"/>
</dbReference>
<dbReference type="Proteomes" id="UP000198816">
    <property type="component" value="Unassembled WGS sequence"/>
</dbReference>
<feature type="region of interest" description="Disordered" evidence="2">
    <location>
        <begin position="123"/>
        <end position="142"/>
    </location>
</feature>
<sequence>MTNRSVFAVLNTGKSMRIAVTSQNFRTITGHAGKSRRFIVYEANADGNPTEVDRLDLPMELSLHDYHGDDHPLFELKLNGIVTQGAGTGFLQRMARHGIQVYTTSATDPLQAVSAILAGQPLPAAAPHTHDHGAGEGAHHHD</sequence>
<dbReference type="InterPro" id="IPR036105">
    <property type="entry name" value="DiNase_FeMo-co_biosyn_sf"/>
</dbReference>
<dbReference type="Gene3D" id="3.30.420.130">
    <property type="entry name" value="Dinitrogenase iron-molybdenum cofactor biosynthesis domain"/>
    <property type="match status" value="1"/>
</dbReference>
<evidence type="ECO:0000259" key="3">
    <source>
        <dbReference type="Pfam" id="PF02579"/>
    </source>
</evidence>
<protein>
    <submittedName>
        <fullName evidence="4">Predicted Fe-Mo cluster-binding protein, NifX family</fullName>
    </submittedName>
</protein>